<dbReference type="Proteomes" id="UP000217790">
    <property type="component" value="Unassembled WGS sequence"/>
</dbReference>
<dbReference type="SUPFAM" id="SSF48208">
    <property type="entry name" value="Six-hairpin glycosidases"/>
    <property type="match status" value="1"/>
</dbReference>
<feature type="chain" id="PRO_5013809872" description="Glycoside hydrolase family 76 protein" evidence="3">
    <location>
        <begin position="20"/>
        <end position="569"/>
    </location>
</feature>
<dbReference type="OrthoDB" id="3016718at2759"/>
<dbReference type="InterPro" id="IPR005198">
    <property type="entry name" value="Glyco_hydro_76"/>
</dbReference>
<keyword evidence="3" id="KW-0732">Signal</keyword>
<evidence type="ECO:0000313" key="5">
    <source>
        <dbReference type="Proteomes" id="UP000217790"/>
    </source>
</evidence>
<evidence type="ECO:0000256" key="3">
    <source>
        <dbReference type="SAM" id="SignalP"/>
    </source>
</evidence>
<keyword evidence="2" id="KW-0812">Transmembrane</keyword>
<feature type="region of interest" description="Disordered" evidence="1">
    <location>
        <begin position="490"/>
        <end position="539"/>
    </location>
</feature>
<keyword evidence="5" id="KW-1185">Reference proteome</keyword>
<organism evidence="4 5">
    <name type="scientific">Armillaria gallica</name>
    <name type="common">Bulbous honey fungus</name>
    <name type="synonym">Armillaria bulbosa</name>
    <dbReference type="NCBI Taxonomy" id="47427"/>
    <lineage>
        <taxon>Eukaryota</taxon>
        <taxon>Fungi</taxon>
        <taxon>Dikarya</taxon>
        <taxon>Basidiomycota</taxon>
        <taxon>Agaricomycotina</taxon>
        <taxon>Agaricomycetes</taxon>
        <taxon>Agaricomycetidae</taxon>
        <taxon>Agaricales</taxon>
        <taxon>Marasmiineae</taxon>
        <taxon>Physalacriaceae</taxon>
        <taxon>Armillaria</taxon>
    </lineage>
</organism>
<evidence type="ECO:0000256" key="1">
    <source>
        <dbReference type="SAM" id="MobiDB-lite"/>
    </source>
</evidence>
<dbReference type="InterPro" id="IPR008928">
    <property type="entry name" value="6-hairpin_glycosidase_sf"/>
</dbReference>
<keyword evidence="2" id="KW-0472">Membrane</keyword>
<dbReference type="CDD" id="cd12087">
    <property type="entry name" value="TM_EGFR-like"/>
    <property type="match status" value="1"/>
</dbReference>
<dbReference type="InParanoid" id="A0A2H3CSM2"/>
<feature type="signal peptide" evidence="3">
    <location>
        <begin position="1"/>
        <end position="19"/>
    </location>
</feature>
<dbReference type="EMBL" id="KZ293686">
    <property type="protein sequence ID" value="PBK86069.1"/>
    <property type="molecule type" value="Genomic_DNA"/>
</dbReference>
<gene>
    <name evidence="4" type="ORF">ARMGADRAFT_1066711</name>
</gene>
<evidence type="ECO:0000313" key="4">
    <source>
        <dbReference type="EMBL" id="PBK86069.1"/>
    </source>
</evidence>
<dbReference type="STRING" id="47427.A0A2H3CSM2"/>
<sequence length="569" mass="60813">MRLAFISTLLALSLYSVAALDLTPSTTWRSPNIILSKDDRISIASTALDKAISMLNQSNGQFIDGNYGNGGILYAQMAEFDRLTSQTTYKDMLKNYSTLAESIGSVGPGFLTPSWTVRSYGYAAARAYTAYRDPDFLTLAATSWASARRYTISSEQAATGTVETKKFTLASSCNSTLAGGTYFLPSVSALLAEATSNQTYIDAAVESATFIQSHLLTQSNIVLSSIESNSNKSSSCSVSQVMTPYGSGTFIEGLVILAGIPHNTSMESLLRSVIYNVATDSLWHGVDGVYNGFNNGGHYIVRALASLYERNKTSSDLQEYIKEYIGVQYNAVIELARTSRESTIYGASWTGPPATSFYSTNQTAALTALLSAIQLVDNPVTSTIPTSSVTASLPPQSSSRSASSLAKKDFAGIIAGSVIGGIALVVALVAGALFLRKLHHQRNDSPLVVDKNSSTIIPFTTTKDMAFSGTLGEQHWRNQETPTRFPGVAMEGEPSSSGGADNGLGGVVGVNVRTEPTASPGNQVAGPENPPPGDRREHTLMEELLRSLNDWISQGRWNAEEPPPDYHEG</sequence>
<feature type="transmembrane region" description="Helical" evidence="2">
    <location>
        <begin position="410"/>
        <end position="435"/>
    </location>
</feature>
<evidence type="ECO:0000256" key="2">
    <source>
        <dbReference type="SAM" id="Phobius"/>
    </source>
</evidence>
<name>A0A2H3CSM2_ARMGA</name>
<dbReference type="OMA" id="HNTSMES"/>
<dbReference type="Gene3D" id="1.50.10.20">
    <property type="match status" value="1"/>
</dbReference>
<dbReference type="AlphaFoldDB" id="A0A2H3CSM2"/>
<reference evidence="5" key="1">
    <citation type="journal article" date="2017" name="Nat. Ecol. Evol.">
        <title>Genome expansion and lineage-specific genetic innovations in the forest pathogenic fungi Armillaria.</title>
        <authorList>
            <person name="Sipos G."/>
            <person name="Prasanna A.N."/>
            <person name="Walter M.C."/>
            <person name="O'Connor E."/>
            <person name="Balint B."/>
            <person name="Krizsan K."/>
            <person name="Kiss B."/>
            <person name="Hess J."/>
            <person name="Varga T."/>
            <person name="Slot J."/>
            <person name="Riley R."/>
            <person name="Boka B."/>
            <person name="Rigling D."/>
            <person name="Barry K."/>
            <person name="Lee J."/>
            <person name="Mihaltcheva S."/>
            <person name="LaButti K."/>
            <person name="Lipzen A."/>
            <person name="Waldron R."/>
            <person name="Moloney N.M."/>
            <person name="Sperisen C."/>
            <person name="Kredics L."/>
            <person name="Vagvoelgyi C."/>
            <person name="Patrignani A."/>
            <person name="Fitzpatrick D."/>
            <person name="Nagy I."/>
            <person name="Doyle S."/>
            <person name="Anderson J.B."/>
            <person name="Grigoriev I.V."/>
            <person name="Gueldener U."/>
            <person name="Muensterkoetter M."/>
            <person name="Nagy L.G."/>
        </authorList>
    </citation>
    <scope>NUCLEOTIDE SEQUENCE [LARGE SCALE GENOMIC DNA]</scope>
    <source>
        <strain evidence="5">Ar21-2</strain>
    </source>
</reference>
<keyword evidence="2" id="KW-1133">Transmembrane helix</keyword>
<dbReference type="Pfam" id="PF03663">
    <property type="entry name" value="Glyco_hydro_76"/>
    <property type="match status" value="1"/>
</dbReference>
<accession>A0A2H3CSM2</accession>
<proteinExistence type="predicted"/>
<protein>
    <recommendedName>
        <fullName evidence="6">Glycoside hydrolase family 76 protein</fullName>
    </recommendedName>
</protein>
<evidence type="ECO:0008006" key="6">
    <source>
        <dbReference type="Google" id="ProtNLM"/>
    </source>
</evidence>
<dbReference type="GO" id="GO:0005975">
    <property type="term" value="P:carbohydrate metabolic process"/>
    <property type="evidence" value="ECO:0007669"/>
    <property type="project" value="InterPro"/>
</dbReference>